<dbReference type="SUPFAM" id="SSF53335">
    <property type="entry name" value="S-adenosyl-L-methionine-dependent methyltransferases"/>
    <property type="match status" value="1"/>
</dbReference>
<evidence type="ECO:0000313" key="2">
    <source>
        <dbReference type="Proteomes" id="UP000824125"/>
    </source>
</evidence>
<dbReference type="AlphaFoldDB" id="A0A9D1MV05"/>
<sequence length="213" mass="23260">MAAAELVRNGSAVADIGCDHAHLAVYLVLSGRCSRVIASDVRPGPLASAKANVVSAGLSDCIDCRLSDGLAAFAPGEAQDFVFAGMGGELIVRLLQQCPFSLQDSALHFVFQPMTHTEVLAHYLFANGFSVKKRVFVQEGKHFYNVFDAVYTGRAQPVSELETYLFNIDENTLHEPPVRGYLLHLLHYLKNKQKSGGGCSACIEWIEEHYDNG</sequence>
<gene>
    <name evidence="1" type="ORF">IAD23_04920</name>
</gene>
<accession>A0A9D1MV05</accession>
<dbReference type="Proteomes" id="UP000824125">
    <property type="component" value="Unassembled WGS sequence"/>
</dbReference>
<dbReference type="PANTHER" id="PTHR38451">
    <property type="entry name" value="TRNA (ADENINE(22)-N(1))-METHYLTRANSFERASE"/>
    <property type="match status" value="1"/>
</dbReference>
<dbReference type="PANTHER" id="PTHR38451:SF1">
    <property type="entry name" value="TRNA (ADENINE(22)-N(1))-METHYLTRANSFERASE"/>
    <property type="match status" value="1"/>
</dbReference>
<organism evidence="1 2">
    <name type="scientific">Candidatus Scybalenecus merdavium</name>
    <dbReference type="NCBI Taxonomy" id="2840939"/>
    <lineage>
        <taxon>Bacteria</taxon>
        <taxon>Bacillati</taxon>
        <taxon>Bacillota</taxon>
        <taxon>Clostridia</taxon>
        <taxon>Eubacteriales</taxon>
        <taxon>Oscillospiraceae</taxon>
        <taxon>Oscillospiraceae incertae sedis</taxon>
        <taxon>Candidatus Scybalenecus</taxon>
    </lineage>
</organism>
<dbReference type="Pfam" id="PF12847">
    <property type="entry name" value="Methyltransf_18"/>
    <property type="match status" value="1"/>
</dbReference>
<reference evidence="1" key="2">
    <citation type="journal article" date="2021" name="PeerJ">
        <title>Extensive microbial diversity within the chicken gut microbiome revealed by metagenomics and culture.</title>
        <authorList>
            <person name="Gilroy R."/>
            <person name="Ravi A."/>
            <person name="Getino M."/>
            <person name="Pursley I."/>
            <person name="Horton D.L."/>
            <person name="Alikhan N.F."/>
            <person name="Baker D."/>
            <person name="Gharbi K."/>
            <person name="Hall N."/>
            <person name="Watson M."/>
            <person name="Adriaenssens E.M."/>
            <person name="Foster-Nyarko E."/>
            <person name="Jarju S."/>
            <person name="Secka A."/>
            <person name="Antonio M."/>
            <person name="Oren A."/>
            <person name="Chaudhuri R.R."/>
            <person name="La Ragione R."/>
            <person name="Hildebrand F."/>
            <person name="Pallen M.J."/>
        </authorList>
    </citation>
    <scope>NUCLEOTIDE SEQUENCE</scope>
    <source>
        <strain evidence="1">CHK176-6737</strain>
    </source>
</reference>
<dbReference type="GO" id="GO:0008168">
    <property type="term" value="F:methyltransferase activity"/>
    <property type="evidence" value="ECO:0007669"/>
    <property type="project" value="UniProtKB-KW"/>
</dbReference>
<reference evidence="1" key="1">
    <citation type="submission" date="2020-10" db="EMBL/GenBank/DDBJ databases">
        <authorList>
            <person name="Gilroy R."/>
        </authorList>
    </citation>
    <scope>NUCLEOTIDE SEQUENCE</scope>
    <source>
        <strain evidence="1">CHK176-6737</strain>
    </source>
</reference>
<dbReference type="GO" id="GO:0032259">
    <property type="term" value="P:methylation"/>
    <property type="evidence" value="ECO:0007669"/>
    <property type="project" value="UniProtKB-KW"/>
</dbReference>
<dbReference type="Gene3D" id="3.40.50.150">
    <property type="entry name" value="Vaccinia Virus protein VP39"/>
    <property type="match status" value="1"/>
</dbReference>
<name>A0A9D1MV05_9FIRM</name>
<dbReference type="InterPro" id="IPR029063">
    <property type="entry name" value="SAM-dependent_MTases_sf"/>
</dbReference>
<dbReference type="EMBL" id="DVNM01000027">
    <property type="protein sequence ID" value="HIU69283.1"/>
    <property type="molecule type" value="Genomic_DNA"/>
</dbReference>
<protein>
    <submittedName>
        <fullName evidence="1">SAM-dependent methyltransferase</fullName>
    </submittedName>
</protein>
<comment type="caution">
    <text evidence="1">The sequence shown here is derived from an EMBL/GenBank/DDBJ whole genome shotgun (WGS) entry which is preliminary data.</text>
</comment>
<keyword evidence="1" id="KW-0489">Methyltransferase</keyword>
<evidence type="ECO:0000313" key="1">
    <source>
        <dbReference type="EMBL" id="HIU69283.1"/>
    </source>
</evidence>
<proteinExistence type="predicted"/>
<keyword evidence="1" id="KW-0808">Transferase</keyword>